<sequence>RSFRIISPYDGQRSVIENELKSAGLRWEGKVFNVDSFQGNEDDHIIVSVVRSGGTGFLDNQRRTNVMLTRCKRSMVICSSRSFLLGKASSTLVGKLAAVCGEEAWIDSQDIGHGLPA</sequence>
<dbReference type="InterPro" id="IPR027417">
    <property type="entry name" value="P-loop_NTPase"/>
</dbReference>
<name>A0A0D0D0Q3_9AGAM</name>
<keyword evidence="3" id="KW-1185">Reference proteome</keyword>
<proteinExistence type="predicted"/>
<dbReference type="OrthoDB" id="6513042at2759"/>
<evidence type="ECO:0000313" key="2">
    <source>
        <dbReference type="EMBL" id="KIK73389.1"/>
    </source>
</evidence>
<dbReference type="PANTHER" id="PTHR10887">
    <property type="entry name" value="DNA2/NAM7 HELICASE FAMILY"/>
    <property type="match status" value="1"/>
</dbReference>
<dbReference type="InParanoid" id="A0A0D0D0Q3"/>
<gene>
    <name evidence="2" type="ORF">PAXRUDRAFT_178580</name>
</gene>
<dbReference type="PANTHER" id="PTHR10887:SF495">
    <property type="entry name" value="HELICASE SENATAXIN ISOFORM X1-RELATED"/>
    <property type="match status" value="1"/>
</dbReference>
<evidence type="ECO:0000259" key="1">
    <source>
        <dbReference type="Pfam" id="PF13087"/>
    </source>
</evidence>
<dbReference type="CDD" id="cd18808">
    <property type="entry name" value="SF1_C_Upf1"/>
    <property type="match status" value="1"/>
</dbReference>
<feature type="non-terminal residue" evidence="2">
    <location>
        <position position="1"/>
    </location>
</feature>
<evidence type="ECO:0000313" key="3">
    <source>
        <dbReference type="Proteomes" id="UP000054538"/>
    </source>
</evidence>
<dbReference type="Proteomes" id="UP000054538">
    <property type="component" value="Unassembled WGS sequence"/>
</dbReference>
<dbReference type="Gene3D" id="3.40.50.300">
    <property type="entry name" value="P-loop containing nucleotide triphosphate hydrolases"/>
    <property type="match status" value="1"/>
</dbReference>
<dbReference type="EMBL" id="KN829804">
    <property type="protein sequence ID" value="KIK73389.1"/>
    <property type="molecule type" value="Genomic_DNA"/>
</dbReference>
<dbReference type="AlphaFoldDB" id="A0A0D0D0Q3"/>
<protein>
    <recommendedName>
        <fullName evidence="1">DNA2/NAM7 helicase-like C-terminal domain-containing protein</fullName>
    </recommendedName>
</protein>
<dbReference type="InterPro" id="IPR047187">
    <property type="entry name" value="SF1_C_Upf1"/>
</dbReference>
<dbReference type="HOGENOM" id="CLU_163762_0_0_1"/>
<dbReference type="STRING" id="930991.A0A0D0D0Q3"/>
<reference evidence="3" key="2">
    <citation type="submission" date="2015-01" db="EMBL/GenBank/DDBJ databases">
        <title>Evolutionary Origins and Diversification of the Mycorrhizal Mutualists.</title>
        <authorList>
            <consortium name="DOE Joint Genome Institute"/>
            <consortium name="Mycorrhizal Genomics Consortium"/>
            <person name="Kohler A."/>
            <person name="Kuo A."/>
            <person name="Nagy L.G."/>
            <person name="Floudas D."/>
            <person name="Copeland A."/>
            <person name="Barry K.W."/>
            <person name="Cichocki N."/>
            <person name="Veneault-Fourrey C."/>
            <person name="LaButti K."/>
            <person name="Lindquist E.A."/>
            <person name="Lipzen A."/>
            <person name="Lundell T."/>
            <person name="Morin E."/>
            <person name="Murat C."/>
            <person name="Riley R."/>
            <person name="Ohm R."/>
            <person name="Sun H."/>
            <person name="Tunlid A."/>
            <person name="Henrissat B."/>
            <person name="Grigoriev I.V."/>
            <person name="Hibbett D.S."/>
            <person name="Martin F."/>
        </authorList>
    </citation>
    <scope>NUCLEOTIDE SEQUENCE [LARGE SCALE GENOMIC DNA]</scope>
    <source>
        <strain evidence="3">Ve08.2h10</strain>
    </source>
</reference>
<dbReference type="SUPFAM" id="SSF52540">
    <property type="entry name" value="P-loop containing nucleoside triphosphate hydrolases"/>
    <property type="match status" value="1"/>
</dbReference>
<accession>A0A0D0D0Q3</accession>
<organism evidence="2 3">
    <name type="scientific">Paxillus rubicundulus Ve08.2h10</name>
    <dbReference type="NCBI Taxonomy" id="930991"/>
    <lineage>
        <taxon>Eukaryota</taxon>
        <taxon>Fungi</taxon>
        <taxon>Dikarya</taxon>
        <taxon>Basidiomycota</taxon>
        <taxon>Agaricomycotina</taxon>
        <taxon>Agaricomycetes</taxon>
        <taxon>Agaricomycetidae</taxon>
        <taxon>Boletales</taxon>
        <taxon>Paxilineae</taxon>
        <taxon>Paxillaceae</taxon>
        <taxon>Paxillus</taxon>
    </lineage>
</organism>
<dbReference type="InterPro" id="IPR045055">
    <property type="entry name" value="DNA2/NAM7-like"/>
</dbReference>
<dbReference type="Pfam" id="PF13087">
    <property type="entry name" value="AAA_12"/>
    <property type="match status" value="1"/>
</dbReference>
<feature type="domain" description="DNA2/NAM7 helicase-like C-terminal" evidence="1">
    <location>
        <begin position="4"/>
        <end position="80"/>
    </location>
</feature>
<reference evidence="2 3" key="1">
    <citation type="submission" date="2014-04" db="EMBL/GenBank/DDBJ databases">
        <authorList>
            <consortium name="DOE Joint Genome Institute"/>
            <person name="Kuo A."/>
            <person name="Kohler A."/>
            <person name="Jargeat P."/>
            <person name="Nagy L.G."/>
            <person name="Floudas D."/>
            <person name="Copeland A."/>
            <person name="Barry K.W."/>
            <person name="Cichocki N."/>
            <person name="Veneault-Fourrey C."/>
            <person name="LaButti K."/>
            <person name="Lindquist E.A."/>
            <person name="Lipzen A."/>
            <person name="Lundell T."/>
            <person name="Morin E."/>
            <person name="Murat C."/>
            <person name="Sun H."/>
            <person name="Tunlid A."/>
            <person name="Henrissat B."/>
            <person name="Grigoriev I.V."/>
            <person name="Hibbett D.S."/>
            <person name="Martin F."/>
            <person name="Nordberg H.P."/>
            <person name="Cantor M.N."/>
            <person name="Hua S.X."/>
        </authorList>
    </citation>
    <scope>NUCLEOTIDE SEQUENCE [LARGE SCALE GENOMIC DNA]</scope>
    <source>
        <strain evidence="2 3">Ve08.2h10</strain>
    </source>
</reference>
<dbReference type="InterPro" id="IPR041679">
    <property type="entry name" value="DNA2/NAM7-like_C"/>
</dbReference>